<accession>A0A3A4KBN5</accession>
<dbReference type="InterPro" id="IPR051448">
    <property type="entry name" value="CdaR-like_regulators"/>
</dbReference>
<evidence type="ECO:0000313" key="4">
    <source>
        <dbReference type="Proteomes" id="UP000266677"/>
    </source>
</evidence>
<name>A0A3A4KBN5_9NOCA</name>
<evidence type="ECO:0000313" key="3">
    <source>
        <dbReference type="EMBL" id="RJO70880.1"/>
    </source>
</evidence>
<proteinExistence type="predicted"/>
<comment type="caution">
    <text evidence="3">The sequence shown here is derived from an EMBL/GenBank/DDBJ whole genome shotgun (WGS) entry which is preliminary data.</text>
</comment>
<dbReference type="AlphaFoldDB" id="A0A3A4KBN5"/>
<dbReference type="Proteomes" id="UP000266677">
    <property type="component" value="Unassembled WGS sequence"/>
</dbReference>
<organism evidence="3 4">
    <name type="scientific">Nocardia panacis</name>
    <dbReference type="NCBI Taxonomy" id="2340916"/>
    <lineage>
        <taxon>Bacteria</taxon>
        <taxon>Bacillati</taxon>
        <taxon>Actinomycetota</taxon>
        <taxon>Actinomycetes</taxon>
        <taxon>Mycobacteriales</taxon>
        <taxon>Nocardiaceae</taxon>
        <taxon>Nocardia</taxon>
    </lineage>
</organism>
<dbReference type="EMBL" id="QZFU01000036">
    <property type="protein sequence ID" value="RJO70880.1"/>
    <property type="molecule type" value="Genomic_DNA"/>
</dbReference>
<protein>
    <submittedName>
        <fullName evidence="3">PucR family transcriptional regulator</fullName>
    </submittedName>
</protein>
<dbReference type="Pfam" id="PF13556">
    <property type="entry name" value="HTH_30"/>
    <property type="match status" value="1"/>
</dbReference>
<evidence type="ECO:0000259" key="1">
    <source>
        <dbReference type="Pfam" id="PF07905"/>
    </source>
</evidence>
<dbReference type="PANTHER" id="PTHR33744:SF1">
    <property type="entry name" value="DNA-BINDING TRANSCRIPTIONAL ACTIVATOR ADER"/>
    <property type="match status" value="1"/>
</dbReference>
<evidence type="ECO:0000259" key="2">
    <source>
        <dbReference type="Pfam" id="PF13556"/>
    </source>
</evidence>
<feature type="domain" description="PucR C-terminal helix-turn-helix" evidence="2">
    <location>
        <begin position="442"/>
        <end position="500"/>
    </location>
</feature>
<dbReference type="OrthoDB" id="8450798at2"/>
<dbReference type="InterPro" id="IPR012914">
    <property type="entry name" value="PucR_dom"/>
</dbReference>
<reference evidence="3 4" key="1">
    <citation type="submission" date="2018-09" db="EMBL/GenBank/DDBJ databases">
        <title>YIM PH21274 draft genome.</title>
        <authorList>
            <person name="Miao C."/>
        </authorList>
    </citation>
    <scope>NUCLEOTIDE SEQUENCE [LARGE SCALE GENOMIC DNA]</scope>
    <source>
        <strain evidence="3 4">YIM PH 21724</strain>
    </source>
</reference>
<dbReference type="InterPro" id="IPR042070">
    <property type="entry name" value="PucR_C-HTH_sf"/>
</dbReference>
<dbReference type="PANTHER" id="PTHR33744">
    <property type="entry name" value="CARBOHYDRATE DIACID REGULATOR"/>
    <property type="match status" value="1"/>
</dbReference>
<dbReference type="RefSeq" id="WP_120043937.1">
    <property type="nucleotide sequence ID" value="NZ_QZFU01000036.1"/>
</dbReference>
<dbReference type="InterPro" id="IPR025736">
    <property type="entry name" value="PucR_C-HTH_dom"/>
</dbReference>
<feature type="domain" description="Purine catabolism PurC-like" evidence="1">
    <location>
        <begin position="8"/>
        <end position="125"/>
    </location>
</feature>
<sequence>MFVSIEWVLAQPEFAARLRGGAAGLRRGIDLVVTSELEDPCRWLSGGELVLTTGMRLPDTPERRAAYLRELDQCGVAGLGFGIGLTHAEVPRDLVRAADAIGLPLLEVPLRIPFAAIVKRVSARIAELRYDAVLRAAAAQPRMTRALIRSGAHAIVAELARSLAATVLVLDPAGEVIEYRPGPPDPELMRAARAATGTAAGGVRTEPSGASITHQRIGVGRQHHGDLVVISPTALGHVDQILLGHANSLLALDFEKPARLQDARHRLNSQALALLLGAETDPEPAWTQLAQAADAAGRIRVLAVDCDTAEAAEEARNAIEDAVIRAGHPLFLHCDASELLAVLPASGAALAQRSAHDIVGGARRFLRFGLGRAHPVRELATAVSGARLAASAATRGGPAAEFGTPTGESLLSHDATRQLLATMAATLLAPVIDHDRTHATPLLPTLRAYLEGNGHWESAAACLGIHRHTLRNRMTTIRHLLSCDLDDARIRAELLLTLLAADH</sequence>
<dbReference type="Gene3D" id="1.10.10.2840">
    <property type="entry name" value="PucR C-terminal helix-turn-helix domain"/>
    <property type="match status" value="1"/>
</dbReference>
<dbReference type="Pfam" id="PF07905">
    <property type="entry name" value="PucR"/>
    <property type="match status" value="1"/>
</dbReference>
<keyword evidence="4" id="KW-1185">Reference proteome</keyword>
<gene>
    <name evidence="3" type="ORF">D5S18_27240</name>
</gene>